<feature type="region of interest" description="Disordered" evidence="1">
    <location>
        <begin position="142"/>
        <end position="164"/>
    </location>
</feature>
<feature type="region of interest" description="Disordered" evidence="1">
    <location>
        <begin position="34"/>
        <end position="122"/>
    </location>
</feature>
<protein>
    <submittedName>
        <fullName evidence="2">Uncharacterized protein</fullName>
    </submittedName>
</protein>
<accession>A0A6H5H517</accession>
<evidence type="ECO:0000313" key="3">
    <source>
        <dbReference type="Proteomes" id="UP000479000"/>
    </source>
</evidence>
<reference evidence="2 3" key="1">
    <citation type="submission" date="2020-02" db="EMBL/GenBank/DDBJ databases">
        <authorList>
            <person name="Ferguson B K."/>
        </authorList>
    </citation>
    <scope>NUCLEOTIDE SEQUENCE [LARGE SCALE GENOMIC DNA]</scope>
</reference>
<feature type="compositionally biased region" description="Basic residues" evidence="1">
    <location>
        <begin position="103"/>
        <end position="122"/>
    </location>
</feature>
<keyword evidence="3" id="KW-1185">Reference proteome</keyword>
<organism evidence="2 3">
    <name type="scientific">Nesidiocoris tenuis</name>
    <dbReference type="NCBI Taxonomy" id="355587"/>
    <lineage>
        <taxon>Eukaryota</taxon>
        <taxon>Metazoa</taxon>
        <taxon>Ecdysozoa</taxon>
        <taxon>Arthropoda</taxon>
        <taxon>Hexapoda</taxon>
        <taxon>Insecta</taxon>
        <taxon>Pterygota</taxon>
        <taxon>Neoptera</taxon>
        <taxon>Paraneoptera</taxon>
        <taxon>Hemiptera</taxon>
        <taxon>Heteroptera</taxon>
        <taxon>Panheteroptera</taxon>
        <taxon>Cimicomorpha</taxon>
        <taxon>Miridae</taxon>
        <taxon>Dicyphina</taxon>
        <taxon>Nesidiocoris</taxon>
    </lineage>
</organism>
<evidence type="ECO:0000313" key="2">
    <source>
        <dbReference type="EMBL" id="CAB0011096.1"/>
    </source>
</evidence>
<dbReference type="EMBL" id="CADCXU010023729">
    <property type="protein sequence ID" value="CAB0011096.1"/>
    <property type="molecule type" value="Genomic_DNA"/>
</dbReference>
<name>A0A6H5H517_9HEMI</name>
<proteinExistence type="predicted"/>
<feature type="compositionally biased region" description="Basic residues" evidence="1">
    <location>
        <begin position="76"/>
        <end position="88"/>
    </location>
</feature>
<evidence type="ECO:0000256" key="1">
    <source>
        <dbReference type="SAM" id="MobiDB-lite"/>
    </source>
</evidence>
<dbReference type="Proteomes" id="UP000479000">
    <property type="component" value="Unassembled WGS sequence"/>
</dbReference>
<sequence>MTSNASSSLIFSLSSTLSSSATLNVSSSLSVSFSSILTSQTRSGRREENLRQEGVQHEESVGSVSRSTYPTAHGRPPARRHRQRRRQRESRLRQIEVPLQCLGRRRRQGPNPHQHRSPLRSRHTRKIGEGIEREFVPDAGQRLGHRTVGSSDPPVRPVGRPLQKSSGHRIGLVFAAPAHFSGKRRSYRSEFRMSSFLVPPQLSSHVVC</sequence>
<feature type="compositionally biased region" description="Basic and acidic residues" evidence="1">
    <location>
        <begin position="44"/>
        <end position="60"/>
    </location>
</feature>
<dbReference type="AlphaFoldDB" id="A0A6H5H517"/>
<gene>
    <name evidence="2" type="ORF">NTEN_LOCUS16089</name>
</gene>